<dbReference type="PANTHER" id="PTHR11695">
    <property type="entry name" value="ALCOHOL DEHYDROGENASE RELATED"/>
    <property type="match status" value="1"/>
</dbReference>
<dbReference type="RefSeq" id="WP_090764410.1">
    <property type="nucleotide sequence ID" value="NZ_FNFB01000007.1"/>
</dbReference>
<dbReference type="Gene3D" id="3.90.180.10">
    <property type="entry name" value="Medium-chain alcohol dehydrogenases, catalytic domain"/>
    <property type="match status" value="1"/>
</dbReference>
<organism evidence="2 3">
    <name type="scientific">Nonomuraea maritima</name>
    <dbReference type="NCBI Taxonomy" id="683260"/>
    <lineage>
        <taxon>Bacteria</taxon>
        <taxon>Bacillati</taxon>
        <taxon>Actinomycetota</taxon>
        <taxon>Actinomycetes</taxon>
        <taxon>Streptosporangiales</taxon>
        <taxon>Streptosporangiaceae</taxon>
        <taxon>Nonomuraea</taxon>
    </lineage>
</organism>
<dbReference type="EMBL" id="FNFB01000007">
    <property type="protein sequence ID" value="SDK39741.1"/>
    <property type="molecule type" value="Genomic_DNA"/>
</dbReference>
<dbReference type="AlphaFoldDB" id="A0A1G9BJV6"/>
<dbReference type="CDD" id="cd08267">
    <property type="entry name" value="MDR1"/>
    <property type="match status" value="1"/>
</dbReference>
<dbReference type="InterPro" id="IPR036291">
    <property type="entry name" value="NAD(P)-bd_dom_sf"/>
</dbReference>
<dbReference type="STRING" id="683260.SAMN05421874_107191"/>
<evidence type="ECO:0000313" key="3">
    <source>
        <dbReference type="Proteomes" id="UP000198683"/>
    </source>
</evidence>
<protein>
    <submittedName>
        <fullName evidence="2">NADPH:quinone reductase</fullName>
    </submittedName>
</protein>
<dbReference type="PROSITE" id="PS01162">
    <property type="entry name" value="QOR_ZETA_CRYSTAL"/>
    <property type="match status" value="1"/>
</dbReference>
<dbReference type="InterPro" id="IPR002364">
    <property type="entry name" value="Quin_OxRdtase/zeta-crystal_CS"/>
</dbReference>
<dbReference type="InterPro" id="IPR020843">
    <property type="entry name" value="ER"/>
</dbReference>
<dbReference type="InterPro" id="IPR013154">
    <property type="entry name" value="ADH-like_N"/>
</dbReference>
<accession>A0A1G9BJV6</accession>
<keyword evidence="3" id="KW-1185">Reference proteome</keyword>
<reference evidence="2 3" key="1">
    <citation type="submission" date="2016-10" db="EMBL/GenBank/DDBJ databases">
        <authorList>
            <person name="de Groot N.N."/>
        </authorList>
    </citation>
    <scope>NUCLEOTIDE SEQUENCE [LARGE SCALE GENOMIC DNA]</scope>
    <source>
        <strain evidence="2 3">CGMCC 4.5681</strain>
    </source>
</reference>
<dbReference type="Proteomes" id="UP000198683">
    <property type="component" value="Unassembled WGS sequence"/>
</dbReference>
<dbReference type="OrthoDB" id="3727682at2"/>
<dbReference type="Pfam" id="PF08240">
    <property type="entry name" value="ADH_N"/>
    <property type="match status" value="1"/>
</dbReference>
<feature type="domain" description="Enoyl reductase (ER)" evidence="1">
    <location>
        <begin position="10"/>
        <end position="327"/>
    </location>
</feature>
<gene>
    <name evidence="2" type="ORF">SAMN05421874_107191</name>
</gene>
<dbReference type="SUPFAM" id="SSF50129">
    <property type="entry name" value="GroES-like"/>
    <property type="match status" value="1"/>
</dbReference>
<dbReference type="InterPro" id="IPR050700">
    <property type="entry name" value="YIM1/Zinc_Alcohol_DH_Fams"/>
</dbReference>
<dbReference type="Pfam" id="PF13602">
    <property type="entry name" value="ADH_zinc_N_2"/>
    <property type="match status" value="1"/>
</dbReference>
<dbReference type="PANTHER" id="PTHR11695:SF648">
    <property type="entry name" value="ZINC-BINDING OXIDOREDUCTASE"/>
    <property type="match status" value="1"/>
</dbReference>
<dbReference type="Gene3D" id="3.40.50.720">
    <property type="entry name" value="NAD(P)-binding Rossmann-like Domain"/>
    <property type="match status" value="1"/>
</dbReference>
<evidence type="ECO:0000259" key="1">
    <source>
        <dbReference type="SMART" id="SM00829"/>
    </source>
</evidence>
<dbReference type="GO" id="GO:0016491">
    <property type="term" value="F:oxidoreductase activity"/>
    <property type="evidence" value="ECO:0007669"/>
    <property type="project" value="InterPro"/>
</dbReference>
<dbReference type="InterPro" id="IPR011032">
    <property type="entry name" value="GroES-like_sf"/>
</dbReference>
<proteinExistence type="predicted"/>
<dbReference type="SUPFAM" id="SSF51735">
    <property type="entry name" value="NAD(P)-binding Rossmann-fold domains"/>
    <property type="match status" value="1"/>
</dbReference>
<dbReference type="SMART" id="SM00829">
    <property type="entry name" value="PKS_ER"/>
    <property type="match status" value="1"/>
</dbReference>
<sequence>MKAYVLRSYGSPDALQLTDVPVPVPGPGEVLVRVRATSVQPWDWHFMRGEPYVARLMPGGPGLRRPRITILGADVAGQVEAVGPGATEFQPGDEVFGMLPEGGAFAEYVCVPQRDLAPKPGTLSFEEAAAVPLAACTALLAVRDAGRVRPGHRVLVNGASGGVGTFAVQLAKAYGAHVTGVCGGRNADLVRSLGADEVVDRTKEDLPRDGGPYDVLLYVAGNRSFAECRRVLTPRGVCVLVGGAAGRWLQPAGRMFATLALSAFASQRAVTADVIRYPYSRRNLVELTGLIESGKVRPVVDRVHTFDELPAAVRYQEEGHAPGKVVVTV</sequence>
<name>A0A1G9BJV6_9ACTN</name>
<evidence type="ECO:0000313" key="2">
    <source>
        <dbReference type="EMBL" id="SDK39741.1"/>
    </source>
</evidence>
<dbReference type="GO" id="GO:0008270">
    <property type="term" value="F:zinc ion binding"/>
    <property type="evidence" value="ECO:0007669"/>
    <property type="project" value="InterPro"/>
</dbReference>